<evidence type="ECO:0000256" key="9">
    <source>
        <dbReference type="PROSITE-ProRule" id="PRU00492"/>
    </source>
</evidence>
<comment type="catalytic activity">
    <reaction evidence="8 10">
        <text>a 2'-deoxyribonucleoside 5'-diphosphate + [thioredoxin]-disulfide + H2O = a ribonucleoside 5'-diphosphate + [thioredoxin]-dithiol</text>
        <dbReference type="Rhea" id="RHEA:23252"/>
        <dbReference type="Rhea" id="RHEA-COMP:10698"/>
        <dbReference type="Rhea" id="RHEA-COMP:10700"/>
        <dbReference type="ChEBI" id="CHEBI:15377"/>
        <dbReference type="ChEBI" id="CHEBI:29950"/>
        <dbReference type="ChEBI" id="CHEBI:50058"/>
        <dbReference type="ChEBI" id="CHEBI:57930"/>
        <dbReference type="ChEBI" id="CHEBI:73316"/>
        <dbReference type="EC" id="1.17.4.1"/>
    </reaction>
</comment>
<feature type="domain" description="ATP-cone" evidence="11">
    <location>
        <begin position="11"/>
        <end position="112"/>
    </location>
</feature>
<dbReference type="InterPro" id="IPR013509">
    <property type="entry name" value="RNR_lsu_N"/>
</dbReference>
<dbReference type="PROSITE" id="PS51161">
    <property type="entry name" value="ATP_CONE"/>
    <property type="match status" value="2"/>
</dbReference>
<gene>
    <name evidence="12" type="ORF">SAMN06265222_10219</name>
</gene>
<dbReference type="PRINTS" id="PR01183">
    <property type="entry name" value="RIBORDTASEM1"/>
</dbReference>
<comment type="similarity">
    <text evidence="1 10">Belongs to the ribonucleoside diphosphate reductase large chain family.</text>
</comment>
<dbReference type="InterPro" id="IPR008926">
    <property type="entry name" value="RNR_R1-su_N"/>
</dbReference>
<evidence type="ECO:0000256" key="10">
    <source>
        <dbReference type="RuleBase" id="RU003410"/>
    </source>
</evidence>
<comment type="function">
    <text evidence="10">Provides the precursors necessary for DNA synthesis. Catalyzes the biosynthesis of deoxyribonucleotides from the corresponding ribonucleotides.</text>
</comment>
<keyword evidence="7 10" id="KW-0215">Deoxyribonucleotide synthesis</keyword>
<dbReference type="InterPro" id="IPR013346">
    <property type="entry name" value="NrdE_NrdA_C"/>
</dbReference>
<evidence type="ECO:0000313" key="13">
    <source>
        <dbReference type="Proteomes" id="UP001158067"/>
    </source>
</evidence>
<keyword evidence="6 10" id="KW-0560">Oxidoreductase</keyword>
<dbReference type="SUPFAM" id="SSF48168">
    <property type="entry name" value="R1 subunit of ribonucleotide reductase, N-terminal domain"/>
    <property type="match status" value="1"/>
</dbReference>
<dbReference type="EMBL" id="FXUG01000002">
    <property type="protein sequence ID" value="SMP45891.1"/>
    <property type="molecule type" value="Genomic_DNA"/>
</dbReference>
<dbReference type="SUPFAM" id="SSF51998">
    <property type="entry name" value="PFL-like glycyl radical enzymes"/>
    <property type="match status" value="1"/>
</dbReference>
<evidence type="ECO:0000256" key="1">
    <source>
        <dbReference type="ARBA" id="ARBA00010406"/>
    </source>
</evidence>
<dbReference type="NCBIfam" id="TIGR02506">
    <property type="entry name" value="NrdE_NrdA"/>
    <property type="match status" value="1"/>
</dbReference>
<dbReference type="Gene3D" id="3.20.70.20">
    <property type="match status" value="1"/>
</dbReference>
<keyword evidence="5 9" id="KW-0067">ATP-binding</keyword>
<dbReference type="PANTHER" id="PTHR11573">
    <property type="entry name" value="RIBONUCLEOSIDE-DIPHOSPHATE REDUCTASE LARGE CHAIN"/>
    <property type="match status" value="1"/>
</dbReference>
<dbReference type="InterPro" id="IPR000788">
    <property type="entry name" value="RNR_lg_C"/>
</dbReference>
<dbReference type="CDD" id="cd01679">
    <property type="entry name" value="RNR_I"/>
    <property type="match status" value="1"/>
</dbReference>
<reference evidence="12 13" key="1">
    <citation type="submission" date="2017-05" db="EMBL/GenBank/DDBJ databases">
        <authorList>
            <person name="Varghese N."/>
            <person name="Submissions S."/>
        </authorList>
    </citation>
    <scope>NUCLEOTIDE SEQUENCE [LARGE SCALE GENOMIC DNA]</scope>
    <source>
        <strain evidence="12 13">DSM 25457</strain>
    </source>
</reference>
<evidence type="ECO:0000259" key="11">
    <source>
        <dbReference type="PROSITE" id="PS51161"/>
    </source>
</evidence>
<dbReference type="PROSITE" id="PS00089">
    <property type="entry name" value="RIBORED_LARGE"/>
    <property type="match status" value="1"/>
</dbReference>
<dbReference type="Pfam" id="PF03477">
    <property type="entry name" value="ATP-cone"/>
    <property type="match status" value="1"/>
</dbReference>
<dbReference type="Proteomes" id="UP001158067">
    <property type="component" value="Unassembled WGS sequence"/>
</dbReference>
<name>A0ABY1PSM2_9BACT</name>
<keyword evidence="13" id="KW-1185">Reference proteome</keyword>
<dbReference type="Pfam" id="PF02867">
    <property type="entry name" value="Ribonuc_red_lgC"/>
    <property type="match status" value="1"/>
</dbReference>
<dbReference type="InterPro" id="IPR039718">
    <property type="entry name" value="Rrm1"/>
</dbReference>
<sequence>MESSAENTRTGVVRKRDGREIEFDPRRVQTAIEKAFRAELNLADGQPLASDVIEHITQIVSQIEDVILRPERSSPVTVEQIQDIVEIGLMKREHFHVARRYILYRTEHARIRAIRGTDAGLDSLDQSLQASNNIEPRVQVELEPGVRVPFDEKRIARFLAKCPESRLPEVDTNAIVAEVVRGAFDGMTPDDVTRALVLSTRSRIERDPAYDALAAQLQRSIIYRQSLGKTQFDEGYAASYRDHFEHYIIEGVRAKRLSNDLRAFDLNKIAAALLPERDEQFRYLGIQTIYDRYLLHIEGRRIETPQYFWMRVAMGLALAETENREERAIEFYDLLSSMRFTSATPTLFNSGTLHPQLSSCYLTTIQDDLQHIFKCVGDNAVLSKWAGGLGNDWTNIRATGARINGTNGESQGVIPFLKIVNDAAVAVNQGGKRKGAVCAYMEPWHLDFVEFLDLRKNTGDDRRRTHDMHTAAWIPDLFMQRLRDGGTWTLFSPDEVPDLHDLYGADFKARYEFYESEAQAGRIRQHRAMPASDLWRKLLTRLFETGHPWVTFKDPSNIRSPQDHTGVVHSSNLCTEILLNTSADETAVCNLGSINLSAHIIDGVLNHDLLRRTVTTAMRMLDNVVDINYYPTPEAKNANARHRPVGLGLMGYQDALHELRIPMASQAAVDFADQSMEAISYFAILASSELARDRGKYASYDGSKWDRGLLPIDTLDLLEQGRGETIDIDRTTTLDWQVVRNSIAQHGMRNSNCLAIAPTATISTIIGCTQSIEPTYKQLYSKSNLSGEFTQTNHRLVHELKSQGLWDAEMLDALKHFDGTVRDIPRLPENVKELFATAFEIQPDWLIAAAAKRQKWIDQGQSLNLYMAQPSGKAIDAMYILAWKSGLKTTYYLRSLAATQVEKSTVDINRHGIQPRWMKSQSQSGTIRVDRVVTPAACSIDDPDCEACQ</sequence>
<evidence type="ECO:0000256" key="4">
    <source>
        <dbReference type="ARBA" id="ARBA00022741"/>
    </source>
</evidence>
<keyword evidence="4 9" id="KW-0547">Nucleotide-binding</keyword>
<dbReference type="RefSeq" id="WP_283431363.1">
    <property type="nucleotide sequence ID" value="NZ_FXUG01000002.1"/>
</dbReference>
<keyword evidence="3" id="KW-0021">Allosteric enzyme</keyword>
<feature type="domain" description="ATP-cone" evidence="11">
    <location>
        <begin position="138"/>
        <end position="228"/>
    </location>
</feature>
<dbReference type="PANTHER" id="PTHR11573:SF6">
    <property type="entry name" value="RIBONUCLEOSIDE-DIPHOSPHATE REDUCTASE LARGE SUBUNIT"/>
    <property type="match status" value="1"/>
</dbReference>
<accession>A0ABY1PSM2</accession>
<comment type="caution">
    <text evidence="12">The sequence shown here is derived from an EMBL/GenBank/DDBJ whole genome shotgun (WGS) entry which is preliminary data.</text>
</comment>
<evidence type="ECO:0000256" key="2">
    <source>
        <dbReference type="ARBA" id="ARBA00012274"/>
    </source>
</evidence>
<evidence type="ECO:0000256" key="3">
    <source>
        <dbReference type="ARBA" id="ARBA00022533"/>
    </source>
</evidence>
<evidence type="ECO:0000313" key="12">
    <source>
        <dbReference type="EMBL" id="SMP45891.1"/>
    </source>
</evidence>
<protein>
    <recommendedName>
        <fullName evidence="2 10">Ribonucleoside-diphosphate reductase</fullName>
        <ecNumber evidence="2 10">1.17.4.1</ecNumber>
    </recommendedName>
</protein>
<dbReference type="InterPro" id="IPR005144">
    <property type="entry name" value="ATP-cone_dom"/>
</dbReference>
<dbReference type="NCBIfam" id="NF005544">
    <property type="entry name" value="PRK07207.1"/>
    <property type="match status" value="1"/>
</dbReference>
<organism evidence="12 13">
    <name type="scientific">Neorhodopirellula lusitana</name>
    <dbReference type="NCBI Taxonomy" id="445327"/>
    <lineage>
        <taxon>Bacteria</taxon>
        <taxon>Pseudomonadati</taxon>
        <taxon>Planctomycetota</taxon>
        <taxon>Planctomycetia</taxon>
        <taxon>Pirellulales</taxon>
        <taxon>Pirellulaceae</taxon>
        <taxon>Neorhodopirellula</taxon>
    </lineage>
</organism>
<evidence type="ECO:0000256" key="7">
    <source>
        <dbReference type="ARBA" id="ARBA00023116"/>
    </source>
</evidence>
<evidence type="ECO:0000256" key="6">
    <source>
        <dbReference type="ARBA" id="ARBA00023002"/>
    </source>
</evidence>
<evidence type="ECO:0000256" key="5">
    <source>
        <dbReference type="ARBA" id="ARBA00022840"/>
    </source>
</evidence>
<dbReference type="Pfam" id="PF00317">
    <property type="entry name" value="Ribonuc_red_lgN"/>
    <property type="match status" value="1"/>
</dbReference>
<dbReference type="EC" id="1.17.4.1" evidence="2 10"/>
<evidence type="ECO:0000256" key="8">
    <source>
        <dbReference type="ARBA" id="ARBA00047754"/>
    </source>
</evidence>
<proteinExistence type="inferred from homology"/>